<gene>
    <name evidence="7" type="ORF">HHK36_003448</name>
</gene>
<dbReference type="AlphaFoldDB" id="A0A835DPC3"/>
<keyword evidence="2 4" id="KW-0694">RNA-binding</keyword>
<dbReference type="InterPro" id="IPR012677">
    <property type="entry name" value="Nucleotide-bd_a/b_plait_sf"/>
</dbReference>
<dbReference type="SMART" id="SM00360">
    <property type="entry name" value="RRM"/>
    <property type="match status" value="2"/>
</dbReference>
<accession>A0A835DPC3</accession>
<feature type="compositionally biased region" description="Polar residues" evidence="5">
    <location>
        <begin position="654"/>
        <end position="672"/>
    </location>
</feature>
<comment type="caution">
    <text evidence="7">The sequence shown here is derived from an EMBL/GenBank/DDBJ whole genome shotgun (WGS) entry which is preliminary data.</text>
</comment>
<dbReference type="FunFam" id="3.30.70.330:FF:000744">
    <property type="entry name" value="RNA recognition motif (RRM)-containing protein"/>
    <property type="match status" value="1"/>
</dbReference>
<feature type="region of interest" description="Disordered" evidence="5">
    <location>
        <begin position="703"/>
        <end position="762"/>
    </location>
</feature>
<feature type="compositionally biased region" description="Low complexity" evidence="5">
    <location>
        <begin position="839"/>
        <end position="853"/>
    </location>
</feature>
<evidence type="ECO:0000313" key="8">
    <source>
        <dbReference type="Proteomes" id="UP000655225"/>
    </source>
</evidence>
<evidence type="ECO:0000256" key="1">
    <source>
        <dbReference type="ARBA" id="ARBA00004123"/>
    </source>
</evidence>
<feature type="compositionally biased region" description="Polar residues" evidence="5">
    <location>
        <begin position="735"/>
        <end position="755"/>
    </location>
</feature>
<dbReference type="InterPro" id="IPR035979">
    <property type="entry name" value="RBD_domain_sf"/>
</dbReference>
<organism evidence="7 8">
    <name type="scientific">Tetracentron sinense</name>
    <name type="common">Spur-leaf</name>
    <dbReference type="NCBI Taxonomy" id="13715"/>
    <lineage>
        <taxon>Eukaryota</taxon>
        <taxon>Viridiplantae</taxon>
        <taxon>Streptophyta</taxon>
        <taxon>Embryophyta</taxon>
        <taxon>Tracheophyta</taxon>
        <taxon>Spermatophyta</taxon>
        <taxon>Magnoliopsida</taxon>
        <taxon>Trochodendrales</taxon>
        <taxon>Trochodendraceae</taxon>
        <taxon>Tetracentron</taxon>
    </lineage>
</organism>
<feature type="compositionally biased region" description="Polar residues" evidence="5">
    <location>
        <begin position="860"/>
        <end position="888"/>
    </location>
</feature>
<keyword evidence="3" id="KW-0539">Nucleus</keyword>
<dbReference type="CDD" id="cd00590">
    <property type="entry name" value="RRM_SF"/>
    <property type="match status" value="2"/>
</dbReference>
<dbReference type="GO" id="GO:0003723">
    <property type="term" value="F:RNA binding"/>
    <property type="evidence" value="ECO:0007669"/>
    <property type="project" value="UniProtKB-UniRule"/>
</dbReference>
<dbReference type="InterPro" id="IPR012921">
    <property type="entry name" value="SPOC_C"/>
</dbReference>
<evidence type="ECO:0000256" key="4">
    <source>
        <dbReference type="PROSITE-ProRule" id="PRU00176"/>
    </source>
</evidence>
<feature type="region of interest" description="Disordered" evidence="5">
    <location>
        <begin position="839"/>
        <end position="888"/>
    </location>
</feature>
<dbReference type="InterPro" id="IPR000504">
    <property type="entry name" value="RRM_dom"/>
</dbReference>
<evidence type="ECO:0000256" key="2">
    <source>
        <dbReference type="ARBA" id="ARBA00022884"/>
    </source>
</evidence>
<feature type="compositionally biased region" description="Basic and acidic residues" evidence="5">
    <location>
        <begin position="1"/>
        <end position="23"/>
    </location>
</feature>
<name>A0A835DPC3_TETSI</name>
<dbReference type="CDD" id="cd21546">
    <property type="entry name" value="SPOC_FPA-like"/>
    <property type="match status" value="1"/>
</dbReference>
<dbReference type="SUPFAM" id="SSF54928">
    <property type="entry name" value="RNA-binding domain, RBD"/>
    <property type="match status" value="2"/>
</dbReference>
<evidence type="ECO:0000256" key="3">
    <source>
        <dbReference type="ARBA" id="ARBA00023242"/>
    </source>
</evidence>
<evidence type="ECO:0000259" key="6">
    <source>
        <dbReference type="PROSITE" id="PS50102"/>
    </source>
</evidence>
<evidence type="ECO:0000256" key="5">
    <source>
        <dbReference type="SAM" id="MobiDB-lite"/>
    </source>
</evidence>
<feature type="region of interest" description="Disordered" evidence="5">
    <location>
        <begin position="775"/>
        <end position="826"/>
    </location>
</feature>
<dbReference type="OMA" id="WHNIPFE"/>
<feature type="compositionally biased region" description="Low complexity" evidence="5">
    <location>
        <begin position="796"/>
        <end position="807"/>
    </location>
</feature>
<dbReference type="Pfam" id="PF00076">
    <property type="entry name" value="RRM_1"/>
    <property type="match status" value="2"/>
</dbReference>
<feature type="domain" description="RRM" evidence="6">
    <location>
        <begin position="33"/>
        <end position="105"/>
    </location>
</feature>
<feature type="region of interest" description="Disordered" evidence="5">
    <location>
        <begin position="327"/>
        <end position="359"/>
    </location>
</feature>
<feature type="region of interest" description="Disordered" evidence="5">
    <location>
        <begin position="649"/>
        <end position="672"/>
    </location>
</feature>
<dbReference type="EMBL" id="JABCRI010000002">
    <property type="protein sequence ID" value="KAF8410911.1"/>
    <property type="molecule type" value="Genomic_DNA"/>
</dbReference>
<feature type="compositionally biased region" description="Polar residues" evidence="5">
    <location>
        <begin position="924"/>
        <end position="935"/>
    </location>
</feature>
<dbReference type="PROSITE" id="PS50102">
    <property type="entry name" value="RRM"/>
    <property type="match status" value="2"/>
</dbReference>
<sequence>MIGRGGRDRYRRDYSPRFEEKGHYGRSNNPPSRNLWVGNLSHHITETTLSEHFLRFGELDSIAFQPGRSYAFVNFRKEEDAIIALRGLQGFVVAGMPLKIEFAKAERPSASSHDEDYLQRRDERRFTERGTPFFQRESRTRQASPEQFYPDKSRMGNKNAEPSEVLWIGFPAFLNVDEMVLRNAFSPFGEVEKITVFPGRSYAFVRFRSVVAACRAKEALQGKLFNNPRVSICFAKSETGPSDHERNTVNAPFSPHFKSNGRPGRSTENIRQDKNFGSSTGDPTMRSPHFNSNLESRDSGVIGFGRNNSLETGGSGIFEQMRFQELGSEGGPSEDIFERQNSPARERGSKRLPRKSPLYENPWDFPDDAFLFREGKKLKTVSFPPDKELPEYPFADAEQDKQHIRLPRIFPDLPEHETSNKNFEAGNFGYNRRIPDRSMNTAHPHGKRDDPWKASYDNFVTGSGSLPTNPVKLDRFNPESHQSPLNEEWKWEGTIAKGGTPVCRARCFPVGKVLDVMLPEFLNCTARTGLDMLAKHYYQAVGAWVVFFVPESDADIGFYNEFMNYLGEKQRAAVAKLGEKTTLFLVPPSDFSEKVLKVPGKMSISGVILRFQHPSSDFGSLHHPLETIDAKFPSFHDDIPYPMPASPEFRLSAGGQTQSNTNSSSEPFPSMNSFSNLRKSGISDLPYLGNMFGSASDTPFPGSAHAMGKVPDSFNENRHDPLLHQRNPTLPPNWSPHQLRSSNPSSGNLTSQASNHAGIRSDDPIAQEYLSVKPRTVQETSSSHYTPGMSLNHYTPGISGIPSSGSSKFSQQETKPPVSLPPPISSLQPEQLAQLASLLGQQQQSGSGPVLSPGEDRKQSNLMNQSEHPFRSSQKYTSQNQASSSDFSTLPFSQVHQLQQQTSNFPAGPQTTYTDLQPGRPEFQGNQTLQNTGAQEETEADTQKRLQATLQLAAALLQQIQQQGKGVDQR</sequence>
<feature type="domain" description="RRM" evidence="6">
    <location>
        <begin position="164"/>
        <end position="237"/>
    </location>
</feature>
<feature type="region of interest" description="Disordered" evidence="5">
    <location>
        <begin position="238"/>
        <end position="298"/>
    </location>
</feature>
<reference evidence="7 8" key="1">
    <citation type="submission" date="2020-04" db="EMBL/GenBank/DDBJ databases">
        <title>Plant Genome Project.</title>
        <authorList>
            <person name="Zhang R.-G."/>
        </authorList>
    </citation>
    <scope>NUCLEOTIDE SEQUENCE [LARGE SCALE GENOMIC DNA]</scope>
    <source>
        <strain evidence="7">YNK0</strain>
        <tissue evidence="7">Leaf</tissue>
    </source>
</reference>
<dbReference type="Gene3D" id="3.30.70.330">
    <property type="match status" value="2"/>
</dbReference>
<comment type="subcellular location">
    <subcellularLocation>
        <location evidence="1">Nucleus</location>
    </subcellularLocation>
</comment>
<feature type="region of interest" description="Disordered" evidence="5">
    <location>
        <begin position="1"/>
        <end position="32"/>
    </location>
</feature>
<proteinExistence type="predicted"/>
<dbReference type="PANTHER" id="PTHR23189">
    <property type="entry name" value="RNA RECOGNITION MOTIF-CONTAINING"/>
    <property type="match status" value="1"/>
</dbReference>
<dbReference type="Proteomes" id="UP000655225">
    <property type="component" value="Unassembled WGS sequence"/>
</dbReference>
<dbReference type="Pfam" id="PF07744">
    <property type="entry name" value="SPOC"/>
    <property type="match status" value="1"/>
</dbReference>
<dbReference type="FunFam" id="3.30.70.330:FF:000522">
    <property type="entry name" value="RNA recognition motif (RRM)-containing protein"/>
    <property type="match status" value="1"/>
</dbReference>
<dbReference type="GO" id="GO:0005634">
    <property type="term" value="C:nucleus"/>
    <property type="evidence" value="ECO:0007669"/>
    <property type="project" value="UniProtKB-SubCell"/>
</dbReference>
<dbReference type="OrthoDB" id="439808at2759"/>
<feature type="region of interest" description="Disordered" evidence="5">
    <location>
        <begin position="903"/>
        <end position="943"/>
    </location>
</feature>
<feature type="compositionally biased region" description="Polar residues" evidence="5">
    <location>
        <begin position="903"/>
        <end position="915"/>
    </location>
</feature>
<protein>
    <recommendedName>
        <fullName evidence="6">RRM domain-containing protein</fullName>
    </recommendedName>
</protein>
<evidence type="ECO:0000313" key="7">
    <source>
        <dbReference type="EMBL" id="KAF8410911.1"/>
    </source>
</evidence>
<keyword evidence="8" id="KW-1185">Reference proteome</keyword>